<evidence type="ECO:0000256" key="8">
    <source>
        <dbReference type="ARBA" id="ARBA00023170"/>
    </source>
</evidence>
<feature type="transmembrane region" description="Helical" evidence="10">
    <location>
        <begin position="600"/>
        <end position="624"/>
    </location>
</feature>
<dbReference type="OrthoDB" id="6765072at2759"/>
<dbReference type="PANTHER" id="PTHR21137">
    <property type="entry name" value="ODORANT RECEPTOR"/>
    <property type="match status" value="1"/>
</dbReference>
<evidence type="ECO:0000256" key="5">
    <source>
        <dbReference type="ARBA" id="ARBA00022725"/>
    </source>
</evidence>
<feature type="transmembrane region" description="Helical" evidence="10">
    <location>
        <begin position="1367"/>
        <end position="1387"/>
    </location>
</feature>
<dbReference type="GO" id="GO:0007165">
    <property type="term" value="P:signal transduction"/>
    <property type="evidence" value="ECO:0007669"/>
    <property type="project" value="UniProtKB-KW"/>
</dbReference>
<feature type="transmembrane region" description="Helical" evidence="10">
    <location>
        <begin position="1448"/>
        <end position="1466"/>
    </location>
</feature>
<dbReference type="GO" id="GO:0005886">
    <property type="term" value="C:plasma membrane"/>
    <property type="evidence" value="ECO:0007669"/>
    <property type="project" value="UniProtKB-SubCell"/>
</dbReference>
<dbReference type="Pfam" id="PF02949">
    <property type="entry name" value="7tm_6"/>
    <property type="match status" value="7"/>
</dbReference>
<feature type="transmembrane region" description="Helical" evidence="10">
    <location>
        <begin position="1703"/>
        <end position="1728"/>
    </location>
</feature>
<evidence type="ECO:0000256" key="2">
    <source>
        <dbReference type="ARBA" id="ARBA00022475"/>
    </source>
</evidence>
<feature type="transmembrane region" description="Helical" evidence="10">
    <location>
        <begin position="827"/>
        <end position="846"/>
    </location>
</feature>
<feature type="transmembrane region" description="Helical" evidence="10">
    <location>
        <begin position="982"/>
        <end position="1006"/>
    </location>
</feature>
<keyword evidence="4 10" id="KW-0812">Transmembrane</keyword>
<sequence>MRATSISTSVEIGLRFVGIWPGLPYGTVTWVSYVTSLVFALYFQYVYIFGHFDINNISDLIDALSITLAYSLGFLKLISLWSNRRIFHNILLTMEEDWSNVHICDKSVWCIMESNANLSRRCSNVLIGINVTSVICYTMTSLLRRSADFKEDLNISSKVLPIKMEFPFAVEASPLFELLAVGQVLHVLSIASLVAIVNCLIITLVLHVSGQIDILRRELLTICGDGTSQRYSIVASVRVLISRHQRIIMLSDNIEELYSEIALMQFLSNTVVMCCIGITIIGSLGKDGATVLMLKSAMFYVAVTLEAFIFCFAGEYLSAKSKSIGDAVYEALWYNMPPAECRILLFVILRSQKRLTITAGKIMDLSLKDFTSVMKASASYMSVLHAIVARKIIVSLLTRKRRGAPRPPRWSDSVRIMRATSISTSVEIGLRFVGIWPGLPYGTVIWLAYMTCLVLALYFEYVYIFDHFEINKISDLIDALSTTLSASFGGLKLISLWSNRRIFYDILLAMEEHWNNVDIYDKSVSYIMSGNADLSRRCSNVLISINAATATCYCMITLVRRETEFNEDLNISLRVLPVQMEFPFEVDASPLFELLALVQIFYAVSIASLVAMINCLIITLVLHVSGQIDILCRELLTICGNKTSQRFSIVASVRLLISRHQGIIMLSDNIEELYSEIALMQFLSNTVVMCCIGFTFIGSLDKDGASVLMLKSAMYYVSVTLEAFIFCFAGEYLSAKSKSIGDAVYEALWYNMPPAKCRILLFVILRSQKRLTITAGKIMDLSLKDFTRNVAVVRFREIMRATSISTSVEIGLRFVGIWPGLPNGTVIWLAYMTCLVLALYFQYVYIFDHFDINKISNLIDALSITLSASFGGLKLISFWSNRRIFYNILLAMEEYWNNVDIYDKSVSYIMSSNADLSRRCSNVLISINAATAISYCMTSLVRRETEFNEDLNISLRILPVQMELPFEVDASPLFELLALVQIFYAVSIASLVAMINCLIITLVLHVSGQIDILRRELLTICGDETSQRFSIVASVRLLISRHQRIITLSDNIQELYSEIALMQFLSNTVVMCCIGFTFIGSVGKDGATVLMLKSAIFYVSITLEAFIFCFAGEYLSAKSKSIGDAVYGALWYNMPPAECRILLFVILRSQKRLTITAGKIMDLSLKDFTSSKSVGDAVYEALWYNMPPAECRILLFVILRSQKRLTITAGKIMDLSLIGFTSTFQYRYFVIHVRTDDLSHLMDGLSTTMSYSLLLLKLTIFWINRRIFYDILEMMAQDRSECVTEWAVCSMSRTIDVSHRSSNLIIGLYSMSVFLYGTGVLVAHADKPDEQLSVPARELFLKMELPFESNASPAYELVMITQFFHQLAAATIVGVLNALIVSLGRMIGDAAYEAKWYNSNPTQSRILLLLILRSQRKLTITIGKFMDLSLERFTTVRYVIVNFGEEDLMILMDALSVTFAYTLLLIKMVIFSFNARLLNEIMTCMTKDWKECNISDEYTMIRIAYVSRLVSNSIICSHMMSVFLYAIGTLMKIKNENQTDNRELIIKMEIPFEIESTSVLHVCGQIDIIRQKLSEVTQKSIEQDINDSVLKALIVRHQQIITFSKKIEALYSNIALIQFVSNTLVICCLGFLIVISEMIGDAAYESLWYEMSPSQNQDIHIMIIRSQKHLTLTIGKVMELSLKQFANTFQYQHLIMHFREEDLLLLMDVLSATLAYSLLLIKLIIFAFNARLLNVIIERVIEDRKECDVCDEYMMTRMAYIARRFSNFIITLYALSVFLYATGTLLRYKSNNQTDTRELILKMELPFEIKSTAVHIVVLIIQFVHQTSGASLVGVMNSLLITLVLHVCGQIDIVRQKLSEITRKDIKRGVNESIVKILIIRHQKIISLSKNIEDFFSNIALIQFVSNTLVICCLGFLIVISIGVPGGSSMLIKSVFFYIVMSMEAFIFCFLGEYLSTKSQKIGDAAYESLWYELNPNQNRDVLLIIIRSQKHLTLTVGKVVDLSLKQFAGVRKLEICNESNVRKAISVGRLLT</sequence>
<keyword evidence="11" id="KW-1185">Reference proteome</keyword>
<evidence type="ECO:0000256" key="9">
    <source>
        <dbReference type="ARBA" id="ARBA00023224"/>
    </source>
</evidence>
<evidence type="ECO:0000256" key="6">
    <source>
        <dbReference type="ARBA" id="ARBA00022989"/>
    </source>
</evidence>
<gene>
    <name evidence="12" type="primary">LOC112459432</name>
</gene>
<keyword evidence="2" id="KW-1003">Cell membrane</keyword>
<dbReference type="PANTHER" id="PTHR21137:SF35">
    <property type="entry name" value="ODORANT RECEPTOR 19A-RELATED"/>
    <property type="match status" value="1"/>
</dbReference>
<feature type="transmembrane region" description="Helical" evidence="10">
    <location>
        <begin position="60"/>
        <end position="81"/>
    </location>
</feature>
<evidence type="ECO:0000256" key="10">
    <source>
        <dbReference type="SAM" id="Phobius"/>
    </source>
</evidence>
<dbReference type="GO" id="GO:0004984">
    <property type="term" value="F:olfactory receptor activity"/>
    <property type="evidence" value="ECO:0007669"/>
    <property type="project" value="InterPro"/>
</dbReference>
<feature type="transmembrane region" description="Helical" evidence="10">
    <location>
        <begin position="1614"/>
        <end position="1635"/>
    </location>
</feature>
<feature type="transmembrane region" description="Helical" evidence="10">
    <location>
        <begin position="712"/>
        <end position="733"/>
    </location>
</feature>
<comment type="subcellular location">
    <subcellularLocation>
        <location evidence="1">Cell membrane</location>
        <topology evidence="1">Multi-pass membrane protein</topology>
    </subcellularLocation>
</comment>
<dbReference type="Proteomes" id="UP000504618">
    <property type="component" value="Unplaced"/>
</dbReference>
<dbReference type="InterPro" id="IPR004117">
    <property type="entry name" value="7tm6_olfct_rcpt"/>
</dbReference>
<feature type="transmembrane region" description="Helical" evidence="10">
    <location>
        <begin position="1831"/>
        <end position="1854"/>
    </location>
</feature>
<keyword evidence="6 10" id="KW-1133">Transmembrane helix</keyword>
<feature type="transmembrane region" description="Helical" evidence="10">
    <location>
        <begin position="1064"/>
        <end position="1083"/>
    </location>
</feature>
<feature type="transmembrane region" description="Helical" evidence="10">
    <location>
        <begin position="1249"/>
        <end position="1269"/>
    </location>
</feature>
<dbReference type="RefSeq" id="XP_024879296.1">
    <property type="nucleotide sequence ID" value="XM_025023528.1"/>
</dbReference>
<feature type="transmembrane region" description="Helical" evidence="10">
    <location>
        <begin position="30"/>
        <end position="48"/>
    </location>
</feature>
<feature type="transmembrane region" description="Helical" evidence="10">
    <location>
        <begin position="266"/>
        <end position="285"/>
    </location>
</feature>
<feature type="transmembrane region" description="Helical" evidence="10">
    <location>
        <begin position="682"/>
        <end position="700"/>
    </location>
</feature>
<feature type="transmembrane region" description="Helical" evidence="10">
    <location>
        <begin position="1095"/>
        <end position="1115"/>
    </location>
</feature>
<evidence type="ECO:0000313" key="12">
    <source>
        <dbReference type="RefSeq" id="XP_024879296.1"/>
    </source>
</evidence>
<protein>
    <submittedName>
        <fullName evidence="12">Uncharacterized protein LOC112459432</fullName>
    </submittedName>
</protein>
<keyword evidence="5" id="KW-0552">Olfaction</keyword>
<feature type="transmembrane region" description="Helical" evidence="10">
    <location>
        <begin position="1509"/>
        <end position="1527"/>
    </location>
</feature>
<evidence type="ECO:0000313" key="11">
    <source>
        <dbReference type="Proteomes" id="UP000504618"/>
    </source>
</evidence>
<reference evidence="12" key="1">
    <citation type="submission" date="2025-08" db="UniProtKB">
        <authorList>
            <consortium name="RefSeq"/>
        </authorList>
    </citation>
    <scope>IDENTIFICATION</scope>
    <source>
        <tissue evidence="12">Whole body</tissue>
    </source>
</reference>
<organism evidence="11 12">
    <name type="scientific">Temnothorax curvispinosus</name>
    <dbReference type="NCBI Taxonomy" id="300111"/>
    <lineage>
        <taxon>Eukaryota</taxon>
        <taxon>Metazoa</taxon>
        <taxon>Ecdysozoa</taxon>
        <taxon>Arthropoda</taxon>
        <taxon>Hexapoda</taxon>
        <taxon>Insecta</taxon>
        <taxon>Pterygota</taxon>
        <taxon>Neoptera</taxon>
        <taxon>Endopterygota</taxon>
        <taxon>Hymenoptera</taxon>
        <taxon>Apocrita</taxon>
        <taxon>Aculeata</taxon>
        <taxon>Formicoidea</taxon>
        <taxon>Formicidae</taxon>
        <taxon>Myrmicinae</taxon>
        <taxon>Temnothorax</taxon>
    </lineage>
</organism>
<accession>A0A6J1QD95</accession>
<keyword evidence="9" id="KW-0807">Transducer</keyword>
<proteinExistence type="predicted"/>
<evidence type="ECO:0000256" key="4">
    <source>
        <dbReference type="ARBA" id="ARBA00022692"/>
    </source>
</evidence>
<evidence type="ECO:0000256" key="7">
    <source>
        <dbReference type="ARBA" id="ARBA00023136"/>
    </source>
</evidence>
<feature type="transmembrane region" description="Helical" evidence="10">
    <location>
        <begin position="184"/>
        <end position="208"/>
    </location>
</feature>
<feature type="transmembrane region" description="Helical" evidence="10">
    <location>
        <begin position="297"/>
        <end position="319"/>
    </location>
</feature>
<feature type="transmembrane region" description="Helical" evidence="10">
    <location>
        <begin position="1899"/>
        <end position="1924"/>
    </location>
</feature>
<evidence type="ECO:0000256" key="3">
    <source>
        <dbReference type="ARBA" id="ARBA00022606"/>
    </source>
</evidence>
<evidence type="ECO:0000256" key="1">
    <source>
        <dbReference type="ARBA" id="ARBA00004651"/>
    </source>
</evidence>
<feature type="transmembrane region" description="Helical" evidence="10">
    <location>
        <begin position="1765"/>
        <end position="1786"/>
    </location>
</feature>
<dbReference type="GeneID" id="112459432"/>
<keyword evidence="7 10" id="KW-0472">Membrane</keyword>
<keyword evidence="3" id="KW-0716">Sensory transduction</keyword>
<keyword evidence="8" id="KW-0675">Receptor</keyword>
<dbReference type="GO" id="GO:0005549">
    <property type="term" value="F:odorant binding"/>
    <property type="evidence" value="ECO:0007669"/>
    <property type="project" value="InterPro"/>
</dbReference>
<name>A0A6J1QD95_9HYME</name>
<feature type="transmembrane region" description="Helical" evidence="10">
    <location>
        <begin position="445"/>
        <end position="464"/>
    </location>
</feature>
<feature type="transmembrane region" description="Helical" evidence="10">
    <location>
        <begin position="1930"/>
        <end position="1951"/>
    </location>
</feature>